<reference evidence="2" key="2">
    <citation type="submission" date="2020-09" db="EMBL/GenBank/DDBJ databases">
        <authorList>
            <person name="Sun Q."/>
            <person name="Sedlacek I."/>
        </authorList>
    </citation>
    <scope>NUCLEOTIDE SEQUENCE</scope>
    <source>
        <strain evidence="2">CCM 7905</strain>
    </source>
</reference>
<comment type="caution">
    <text evidence="2">The sequence shown here is derived from an EMBL/GenBank/DDBJ whole genome shotgun (WGS) entry which is preliminary data.</text>
</comment>
<accession>A0A917LFM6</accession>
<dbReference type="AlphaFoldDB" id="A0A917LFM6"/>
<dbReference type="Proteomes" id="UP000654257">
    <property type="component" value="Unassembled WGS sequence"/>
</dbReference>
<keyword evidence="1" id="KW-0812">Transmembrane</keyword>
<name>A0A917LFM6_9NOCA</name>
<reference evidence="2" key="1">
    <citation type="journal article" date="2014" name="Int. J. Syst. Evol. Microbiol.">
        <title>Complete genome sequence of Corynebacterium casei LMG S-19264T (=DSM 44701T), isolated from a smear-ripened cheese.</title>
        <authorList>
            <consortium name="US DOE Joint Genome Institute (JGI-PGF)"/>
            <person name="Walter F."/>
            <person name="Albersmeier A."/>
            <person name="Kalinowski J."/>
            <person name="Ruckert C."/>
        </authorList>
    </citation>
    <scope>NUCLEOTIDE SEQUENCE</scope>
    <source>
        <strain evidence="2">CCM 7905</strain>
    </source>
</reference>
<feature type="transmembrane region" description="Helical" evidence="1">
    <location>
        <begin position="73"/>
        <end position="93"/>
    </location>
</feature>
<proteinExistence type="predicted"/>
<evidence type="ECO:0000256" key="1">
    <source>
        <dbReference type="SAM" id="Phobius"/>
    </source>
</evidence>
<evidence type="ECO:0000313" key="3">
    <source>
        <dbReference type="Proteomes" id="UP000654257"/>
    </source>
</evidence>
<keyword evidence="1" id="KW-1133">Transmembrane helix</keyword>
<dbReference type="EMBL" id="BMCU01000004">
    <property type="protein sequence ID" value="GGG18632.1"/>
    <property type="molecule type" value="Genomic_DNA"/>
</dbReference>
<sequence>MISDRPEDCGETLLDCASAHDARGAGDDESEHDPSAHGCARYVGPWMFHSSTVHAIARSVIPRDYCRVVKSPLVTVIGVVVALAGLLFTLQGFGVIGGSAMSNTTTWSVLGPVVLIVGVVLVVRSRR</sequence>
<feature type="transmembrane region" description="Helical" evidence="1">
    <location>
        <begin position="105"/>
        <end position="123"/>
    </location>
</feature>
<evidence type="ECO:0000313" key="2">
    <source>
        <dbReference type="EMBL" id="GGG18632.1"/>
    </source>
</evidence>
<keyword evidence="3" id="KW-1185">Reference proteome</keyword>
<gene>
    <name evidence="2" type="ORF">GCM10007304_35740</name>
</gene>
<keyword evidence="1" id="KW-0472">Membrane</keyword>
<organism evidence="2 3">
    <name type="scientific">Rhodococcoides trifolii</name>
    <dbReference type="NCBI Taxonomy" id="908250"/>
    <lineage>
        <taxon>Bacteria</taxon>
        <taxon>Bacillati</taxon>
        <taxon>Actinomycetota</taxon>
        <taxon>Actinomycetes</taxon>
        <taxon>Mycobacteriales</taxon>
        <taxon>Nocardiaceae</taxon>
        <taxon>Rhodococcoides</taxon>
    </lineage>
</organism>
<protein>
    <submittedName>
        <fullName evidence="2">Uncharacterized protein</fullName>
    </submittedName>
</protein>